<dbReference type="InterPro" id="IPR011006">
    <property type="entry name" value="CheY-like_superfamily"/>
</dbReference>
<evidence type="ECO:0000256" key="2">
    <source>
        <dbReference type="ARBA" id="ARBA00022840"/>
    </source>
</evidence>
<proteinExistence type="predicted"/>
<keyword evidence="1" id="KW-0547">Nucleotide-binding</keyword>
<evidence type="ECO:0000256" key="7">
    <source>
        <dbReference type="SAM" id="MobiDB-lite"/>
    </source>
</evidence>
<organism evidence="10 11">
    <name type="scientific">Flavobacterium agri</name>
    <dbReference type="NCBI Taxonomy" id="2743471"/>
    <lineage>
        <taxon>Bacteria</taxon>
        <taxon>Pseudomonadati</taxon>
        <taxon>Bacteroidota</taxon>
        <taxon>Flavobacteriia</taxon>
        <taxon>Flavobacteriales</taxon>
        <taxon>Flavobacteriaceae</taxon>
        <taxon>Flavobacterium</taxon>
    </lineage>
</organism>
<evidence type="ECO:0000256" key="3">
    <source>
        <dbReference type="ARBA" id="ARBA00023015"/>
    </source>
</evidence>
<evidence type="ECO:0000256" key="1">
    <source>
        <dbReference type="ARBA" id="ARBA00022741"/>
    </source>
</evidence>
<feature type="domain" description="Sigma-54 factor interaction" evidence="8">
    <location>
        <begin position="326"/>
        <end position="555"/>
    </location>
</feature>
<keyword evidence="3" id="KW-0805">Transcription regulation</keyword>
<dbReference type="InterPro" id="IPR025662">
    <property type="entry name" value="Sigma_54_int_dom_ATP-bd_1"/>
</dbReference>
<dbReference type="SUPFAM" id="SSF52172">
    <property type="entry name" value="CheY-like"/>
    <property type="match status" value="1"/>
</dbReference>
<dbReference type="PROSITE" id="PS00688">
    <property type="entry name" value="SIGMA54_INTERACT_3"/>
    <property type="match status" value="1"/>
</dbReference>
<accession>A0A7Y8XZ56</accession>
<dbReference type="InterPro" id="IPR003593">
    <property type="entry name" value="AAA+_ATPase"/>
</dbReference>
<comment type="caution">
    <text evidence="10">The sequence shown here is derived from an EMBL/GenBank/DDBJ whole genome shotgun (WGS) entry which is preliminary data.</text>
</comment>
<dbReference type="CDD" id="cd17534">
    <property type="entry name" value="REC_DC-like"/>
    <property type="match status" value="1"/>
</dbReference>
<dbReference type="AlphaFoldDB" id="A0A7Y8XZ56"/>
<dbReference type="Gene3D" id="1.10.10.60">
    <property type="entry name" value="Homeodomain-like"/>
    <property type="match status" value="1"/>
</dbReference>
<dbReference type="EMBL" id="JACBJI010000001">
    <property type="protein sequence ID" value="NYA69626.1"/>
    <property type="molecule type" value="Genomic_DNA"/>
</dbReference>
<dbReference type="Gene3D" id="3.40.50.2300">
    <property type="match status" value="1"/>
</dbReference>
<dbReference type="Gene3D" id="3.40.50.300">
    <property type="entry name" value="P-loop containing nucleotide triphosphate hydrolases"/>
    <property type="match status" value="1"/>
</dbReference>
<dbReference type="RefSeq" id="WP_176004450.1">
    <property type="nucleotide sequence ID" value="NZ_JABWMI010000003.1"/>
</dbReference>
<feature type="region of interest" description="Disordered" evidence="7">
    <location>
        <begin position="302"/>
        <end position="324"/>
    </location>
</feature>
<dbReference type="SUPFAM" id="SSF52540">
    <property type="entry name" value="P-loop containing nucleoside triphosphate hydrolases"/>
    <property type="match status" value="1"/>
</dbReference>
<keyword evidence="4" id="KW-0238">DNA-binding</keyword>
<dbReference type="GO" id="GO:0000160">
    <property type="term" value="P:phosphorelay signal transduction system"/>
    <property type="evidence" value="ECO:0007669"/>
    <property type="project" value="InterPro"/>
</dbReference>
<keyword evidence="5" id="KW-0804">Transcription</keyword>
<dbReference type="FunFam" id="3.40.50.300:FF:000006">
    <property type="entry name" value="DNA-binding transcriptional regulator NtrC"/>
    <property type="match status" value="1"/>
</dbReference>
<dbReference type="InterPro" id="IPR001789">
    <property type="entry name" value="Sig_transdc_resp-reg_receiver"/>
</dbReference>
<keyword evidence="6" id="KW-0597">Phosphoprotein</keyword>
<evidence type="ECO:0000313" key="10">
    <source>
        <dbReference type="EMBL" id="NYA69626.1"/>
    </source>
</evidence>
<dbReference type="PROSITE" id="PS00676">
    <property type="entry name" value="SIGMA54_INTERACT_2"/>
    <property type="match status" value="1"/>
</dbReference>
<dbReference type="InterPro" id="IPR025944">
    <property type="entry name" value="Sigma_54_int_dom_CS"/>
</dbReference>
<dbReference type="Pfam" id="PF00158">
    <property type="entry name" value="Sigma54_activat"/>
    <property type="match status" value="1"/>
</dbReference>
<dbReference type="InterPro" id="IPR058031">
    <property type="entry name" value="AAA_lid_NorR"/>
</dbReference>
<keyword evidence="2" id="KW-0067">ATP-binding</keyword>
<dbReference type="Proteomes" id="UP000535020">
    <property type="component" value="Unassembled WGS sequence"/>
</dbReference>
<dbReference type="CDD" id="cd00009">
    <property type="entry name" value="AAA"/>
    <property type="match status" value="1"/>
</dbReference>
<dbReference type="GO" id="GO:0003677">
    <property type="term" value="F:DNA binding"/>
    <property type="evidence" value="ECO:0007669"/>
    <property type="project" value="UniProtKB-KW"/>
</dbReference>
<evidence type="ECO:0000259" key="8">
    <source>
        <dbReference type="PROSITE" id="PS50045"/>
    </source>
</evidence>
<gene>
    <name evidence="10" type="ORF">HZF10_01745</name>
</gene>
<dbReference type="InterPro" id="IPR002078">
    <property type="entry name" value="Sigma_54_int"/>
</dbReference>
<dbReference type="PROSITE" id="PS50110">
    <property type="entry name" value="RESPONSE_REGULATORY"/>
    <property type="match status" value="1"/>
</dbReference>
<dbReference type="Pfam" id="PF25601">
    <property type="entry name" value="AAA_lid_14"/>
    <property type="match status" value="1"/>
</dbReference>
<dbReference type="PROSITE" id="PS00675">
    <property type="entry name" value="SIGMA54_INTERACT_1"/>
    <property type="match status" value="1"/>
</dbReference>
<evidence type="ECO:0000256" key="5">
    <source>
        <dbReference type="ARBA" id="ARBA00023163"/>
    </source>
</evidence>
<dbReference type="InterPro" id="IPR025943">
    <property type="entry name" value="Sigma_54_int_dom_ATP-bd_2"/>
</dbReference>
<dbReference type="Pfam" id="PF00072">
    <property type="entry name" value="Response_reg"/>
    <property type="match status" value="1"/>
</dbReference>
<evidence type="ECO:0000256" key="4">
    <source>
        <dbReference type="ARBA" id="ARBA00023125"/>
    </source>
</evidence>
<feature type="domain" description="Response regulatory" evidence="9">
    <location>
        <begin position="11"/>
        <end position="125"/>
    </location>
</feature>
<dbReference type="GO" id="GO:0006355">
    <property type="term" value="P:regulation of DNA-templated transcription"/>
    <property type="evidence" value="ECO:0007669"/>
    <property type="project" value="InterPro"/>
</dbReference>
<evidence type="ECO:0000313" key="11">
    <source>
        <dbReference type="Proteomes" id="UP000535020"/>
    </source>
</evidence>
<dbReference type="SMART" id="SM00382">
    <property type="entry name" value="AAA"/>
    <property type="match status" value="1"/>
</dbReference>
<name>A0A7Y8XZ56_9FLAO</name>
<sequence>MKRNENMAKKKILIVEDQFVEAYDLQLILENAGYEVVGIASDTKEAIQLVTEKKPDLVCLDIFLHGKETGIDLAVKLRESHIGFIYISANSGKNILDRAKETQPYGFIVKPFREKDVLTTLEIACYRHTHSLEFVLRQIGFLQESVETALKNAKNREEATLHLGKTLQQFIPFDYMTFGKIGEMGQETVSLLHGNFEKYQIVPPSSFTTDHETTIPQWKEPSIIENGTFAGTCKDFAPVRMVAESFGMRALLAVPISLTHGDIYHFLFYSRQSDAYTNEHLFLVSGILGTLAKFAEKVRTFPTSKQKPKKTDEPQPETTTSHFEGMIGSSKKMITVFNYIKKVAPSDTSVLILGESGTGKEKVAKCIHDLSPRKNHPFVVINCGAIPEKLAESVLFGHEKGAFTGADDKHIGKFELADKGTIFLDEIGEMPIDLQVKLLRVLQEMEIERVGGKLPIKIDTRVIAATNKNLEEEVAAGRFRMDLYYRLYIFPITVPALRERKDDIAALADHFIDLYCSKMGREKLSISEEIHQEIVSYQWPGNIRQLEHLIQRSILLTEGNTITEIDIPASQNYDPEPEMPFGIKTIVENERDYISAILKKCKGKIYGSGGAAELLNIPPSTLNSKIKKLGIQLKAF</sequence>
<dbReference type="GO" id="GO:0005524">
    <property type="term" value="F:ATP binding"/>
    <property type="evidence" value="ECO:0007669"/>
    <property type="project" value="UniProtKB-KW"/>
</dbReference>
<dbReference type="Gene3D" id="1.10.8.60">
    <property type="match status" value="1"/>
</dbReference>
<protein>
    <submittedName>
        <fullName evidence="10">Sigma 54-interacting transcriptional regulator</fullName>
    </submittedName>
</protein>
<dbReference type="SMART" id="SM00448">
    <property type="entry name" value="REC"/>
    <property type="match status" value="1"/>
</dbReference>
<dbReference type="PANTHER" id="PTHR32071">
    <property type="entry name" value="TRANSCRIPTIONAL REGULATORY PROTEIN"/>
    <property type="match status" value="1"/>
</dbReference>
<evidence type="ECO:0000256" key="6">
    <source>
        <dbReference type="PROSITE-ProRule" id="PRU00169"/>
    </source>
</evidence>
<feature type="modified residue" description="4-aspartylphosphate" evidence="6">
    <location>
        <position position="61"/>
    </location>
</feature>
<reference evidence="10 11" key="1">
    <citation type="submission" date="2020-07" db="EMBL/GenBank/DDBJ databases">
        <authorList>
            <person name="Sun Q."/>
        </authorList>
    </citation>
    <scope>NUCLEOTIDE SEQUENCE [LARGE SCALE GENOMIC DNA]</scope>
    <source>
        <strain evidence="10 11">MAH-1</strain>
    </source>
</reference>
<dbReference type="InterPro" id="IPR027417">
    <property type="entry name" value="P-loop_NTPase"/>
</dbReference>
<keyword evidence="11" id="KW-1185">Reference proteome</keyword>
<evidence type="ECO:0000259" key="9">
    <source>
        <dbReference type="PROSITE" id="PS50110"/>
    </source>
</evidence>
<dbReference type="PROSITE" id="PS50045">
    <property type="entry name" value="SIGMA54_INTERACT_4"/>
    <property type="match status" value="1"/>
</dbReference>